<dbReference type="AlphaFoldDB" id="A0A0G3H0W2"/>
<feature type="transmembrane region" description="Helical" evidence="2">
    <location>
        <begin position="64"/>
        <end position="83"/>
    </location>
</feature>
<evidence type="ECO:0000256" key="2">
    <source>
        <dbReference type="SAM" id="Phobius"/>
    </source>
</evidence>
<reference evidence="3 4" key="1">
    <citation type="journal article" date="2015" name="Genome Announc.">
        <title>Complete Genome Sequence of the Type Strain Corynebacterium mustelae DSM 45274, Isolated from Various Tissues of a Male Ferret with Lethal Sepsis.</title>
        <authorList>
            <person name="Ruckert C."/>
            <person name="Eimer J."/>
            <person name="Winkler A."/>
            <person name="Tauch A."/>
        </authorList>
    </citation>
    <scope>NUCLEOTIDE SEQUENCE [LARGE SCALE GENOMIC DNA]</scope>
    <source>
        <strain evidence="3 4">DSM 45274</strain>
    </source>
</reference>
<evidence type="ECO:0000256" key="1">
    <source>
        <dbReference type="SAM" id="MobiDB-lite"/>
    </source>
</evidence>
<dbReference type="PATRIC" id="fig|571915.4.peg.374"/>
<keyword evidence="2" id="KW-0472">Membrane</keyword>
<protein>
    <submittedName>
        <fullName evidence="3">Putative DUF4229 family protein</fullName>
    </submittedName>
</protein>
<gene>
    <name evidence="3" type="ORF">CMUST_01765</name>
</gene>
<dbReference type="InterPro" id="IPR025323">
    <property type="entry name" value="DUF4229"/>
</dbReference>
<feature type="transmembrane region" description="Helical" evidence="2">
    <location>
        <begin position="33"/>
        <end position="58"/>
    </location>
</feature>
<dbReference type="EMBL" id="CP011542">
    <property type="protein sequence ID" value="AKK04702.1"/>
    <property type="molecule type" value="Genomic_DNA"/>
</dbReference>
<dbReference type="Pfam" id="PF14012">
    <property type="entry name" value="DUF4229"/>
    <property type="match status" value="1"/>
</dbReference>
<keyword evidence="2" id="KW-0812">Transmembrane</keyword>
<dbReference type="OrthoDB" id="4411979at2"/>
<feature type="region of interest" description="Disordered" evidence="1">
    <location>
        <begin position="1"/>
        <end position="24"/>
    </location>
</feature>
<evidence type="ECO:0000313" key="4">
    <source>
        <dbReference type="Proteomes" id="UP000035199"/>
    </source>
</evidence>
<sequence length="115" mass="12793">MSEEQQLPEAPQESAIQPPQRDPRLAKQARTSVLLYGLARLGLFITLTMCIQLLALAIGAPVPIYISAMLALIVALPLSVFVFKGLRVRATKAVADWDMQRKAYKQWVKSELSSR</sequence>
<dbReference type="STRING" id="571915.CMUST_01765"/>
<proteinExistence type="predicted"/>
<evidence type="ECO:0000313" key="3">
    <source>
        <dbReference type="EMBL" id="AKK04702.1"/>
    </source>
</evidence>
<dbReference type="KEGG" id="cmv:CMUST_01765"/>
<keyword evidence="2" id="KW-1133">Transmembrane helix</keyword>
<dbReference type="Proteomes" id="UP000035199">
    <property type="component" value="Chromosome"/>
</dbReference>
<accession>A0A0G3H0W2</accession>
<reference evidence="4" key="2">
    <citation type="submission" date="2015-05" db="EMBL/GenBank/DDBJ databases">
        <title>Complete genome sequence of Corynebacterium mustelae DSM 45274, isolated from various tissues of a male ferret with lethal sepsis.</title>
        <authorList>
            <person name="Ruckert C."/>
            <person name="Albersmeier A."/>
            <person name="Winkler A."/>
            <person name="Tauch A."/>
        </authorList>
    </citation>
    <scope>NUCLEOTIDE SEQUENCE [LARGE SCALE GENOMIC DNA]</scope>
    <source>
        <strain evidence="4">DSM 45274</strain>
    </source>
</reference>
<name>A0A0G3H0W2_9CORY</name>
<keyword evidence="4" id="KW-1185">Reference proteome</keyword>
<organism evidence="3 4">
    <name type="scientific">Corynebacterium mustelae</name>
    <dbReference type="NCBI Taxonomy" id="571915"/>
    <lineage>
        <taxon>Bacteria</taxon>
        <taxon>Bacillati</taxon>
        <taxon>Actinomycetota</taxon>
        <taxon>Actinomycetes</taxon>
        <taxon>Mycobacteriales</taxon>
        <taxon>Corynebacteriaceae</taxon>
        <taxon>Corynebacterium</taxon>
    </lineage>
</organism>